<dbReference type="Proteomes" id="UP001596484">
    <property type="component" value="Unassembled WGS sequence"/>
</dbReference>
<feature type="transmembrane region" description="Helical" evidence="6">
    <location>
        <begin position="12"/>
        <end position="34"/>
    </location>
</feature>
<dbReference type="SMART" id="SM01110">
    <property type="entry name" value="Cutinase"/>
    <property type="match status" value="1"/>
</dbReference>
<dbReference type="PANTHER" id="PTHR33630">
    <property type="entry name" value="CUTINASE RV1984C-RELATED-RELATED"/>
    <property type="match status" value="1"/>
</dbReference>
<dbReference type="EMBL" id="JBHTCS010000014">
    <property type="protein sequence ID" value="MFC7448753.1"/>
    <property type="molecule type" value="Genomic_DNA"/>
</dbReference>
<organism evidence="7 8">
    <name type="scientific">Rhodococcus daqingensis</name>
    <dbReference type="NCBI Taxonomy" id="2479363"/>
    <lineage>
        <taxon>Bacteria</taxon>
        <taxon>Bacillati</taxon>
        <taxon>Actinomycetota</taxon>
        <taxon>Actinomycetes</taxon>
        <taxon>Mycobacteriales</taxon>
        <taxon>Nocardiaceae</taxon>
        <taxon>Rhodococcus</taxon>
    </lineage>
</organism>
<evidence type="ECO:0000256" key="1">
    <source>
        <dbReference type="ARBA" id="ARBA00007534"/>
    </source>
</evidence>
<comment type="similarity">
    <text evidence="1">Belongs to the cutinase family.</text>
</comment>
<dbReference type="Pfam" id="PF01083">
    <property type="entry name" value="Cutinase"/>
    <property type="match status" value="1"/>
</dbReference>
<dbReference type="PANTHER" id="PTHR33630:SF9">
    <property type="entry name" value="CUTINASE 4"/>
    <property type="match status" value="1"/>
</dbReference>
<evidence type="ECO:0000256" key="3">
    <source>
        <dbReference type="ARBA" id="ARBA00022801"/>
    </source>
</evidence>
<sequence>MTLRGFFARHRIASGLIAPAVVGVTAVVTLTWALSPAPRTVDTELTASTTECHDMVTVSVAGRHDTPVAGTTKMLVDPNGKELPAALSSDYTSRWVDPVVNAPGGAVDPGSYAAVYIAYPANMNNYENAVAAGVANTKSVMREIQASCPNTKFAVVGYSEGADVARRVAMDVGHQEADADGSYGIVDPAKVVGVVILADAGRAAEQGPFPGAKNPFAGPDGFDRKYQDGTNATGGQGALPDTGGDDFGVLGGKVASFCSDDDLTCAVPQNISLLQLAVNVGRQLNVDTLEREGLTPATGQDVAVTLSRIAFDAFTEIGSQPNWMQSDQTFLDVLLTVSAPSYKPGQPAPSPAKAQSIAADEMSPLAYLPQKVFNEIIGLITTNQNTIPVVLSDPYKLTLAPDTGHHFDYWRDADPNNGKPLTSAEYAAAWLTHLAQQAQNGQPITANQPDGASTAAAPSATGATATTTPVPTAELLADTPPTTGSTTPTTDSTSTATVTAPSAGAASTVEPTPTSVAGTATVTEKSPAASTTAAAVTTSAPAPSPAE</sequence>
<keyword evidence="2" id="KW-0719">Serine esterase</keyword>
<accession>A0ABW2RY04</accession>
<evidence type="ECO:0000256" key="5">
    <source>
        <dbReference type="SAM" id="MobiDB-lite"/>
    </source>
</evidence>
<keyword evidence="4" id="KW-1015">Disulfide bond</keyword>
<keyword evidence="6" id="KW-0812">Transmembrane</keyword>
<evidence type="ECO:0000256" key="2">
    <source>
        <dbReference type="ARBA" id="ARBA00022487"/>
    </source>
</evidence>
<evidence type="ECO:0000313" key="8">
    <source>
        <dbReference type="Proteomes" id="UP001596484"/>
    </source>
</evidence>
<reference evidence="8" key="1">
    <citation type="journal article" date="2019" name="Int. J. Syst. Evol. Microbiol.">
        <title>The Global Catalogue of Microorganisms (GCM) 10K type strain sequencing project: providing services to taxonomists for standard genome sequencing and annotation.</title>
        <authorList>
            <consortium name="The Broad Institute Genomics Platform"/>
            <consortium name="The Broad Institute Genome Sequencing Center for Infectious Disease"/>
            <person name="Wu L."/>
            <person name="Ma J."/>
        </authorList>
    </citation>
    <scope>NUCLEOTIDE SEQUENCE [LARGE SCALE GENOMIC DNA]</scope>
    <source>
        <strain evidence="8">ICMP 19430</strain>
    </source>
</reference>
<dbReference type="RefSeq" id="WP_378405132.1">
    <property type="nucleotide sequence ID" value="NZ_JBHTCS010000014.1"/>
</dbReference>
<evidence type="ECO:0000313" key="7">
    <source>
        <dbReference type="EMBL" id="MFC7448753.1"/>
    </source>
</evidence>
<keyword evidence="6" id="KW-1133">Transmembrane helix</keyword>
<evidence type="ECO:0000256" key="4">
    <source>
        <dbReference type="ARBA" id="ARBA00023157"/>
    </source>
</evidence>
<keyword evidence="3" id="KW-0378">Hydrolase</keyword>
<protein>
    <submittedName>
        <fullName evidence="7">Cutinase family protein</fullName>
    </submittedName>
</protein>
<dbReference type="Gene3D" id="3.40.50.1820">
    <property type="entry name" value="alpha/beta hydrolase"/>
    <property type="match status" value="1"/>
</dbReference>
<keyword evidence="6" id="KW-0472">Membrane</keyword>
<feature type="compositionally biased region" description="Low complexity" evidence="5">
    <location>
        <begin position="451"/>
        <end position="509"/>
    </location>
</feature>
<feature type="compositionally biased region" description="Low complexity" evidence="5">
    <location>
        <begin position="526"/>
        <end position="541"/>
    </location>
</feature>
<feature type="compositionally biased region" description="Polar residues" evidence="5">
    <location>
        <begin position="510"/>
        <end position="524"/>
    </location>
</feature>
<evidence type="ECO:0000256" key="6">
    <source>
        <dbReference type="SAM" id="Phobius"/>
    </source>
</evidence>
<dbReference type="InterPro" id="IPR029058">
    <property type="entry name" value="AB_hydrolase_fold"/>
</dbReference>
<comment type="caution">
    <text evidence="7">The sequence shown here is derived from an EMBL/GenBank/DDBJ whole genome shotgun (WGS) entry which is preliminary data.</text>
</comment>
<gene>
    <name evidence="7" type="ORF">ACFQS9_12715</name>
</gene>
<feature type="region of interest" description="Disordered" evidence="5">
    <location>
        <begin position="442"/>
        <end position="547"/>
    </location>
</feature>
<name>A0ABW2RY04_9NOCA</name>
<proteinExistence type="inferred from homology"/>
<dbReference type="InterPro" id="IPR000675">
    <property type="entry name" value="Cutinase/axe"/>
</dbReference>
<dbReference type="SUPFAM" id="SSF53474">
    <property type="entry name" value="alpha/beta-Hydrolases"/>
    <property type="match status" value="1"/>
</dbReference>
<keyword evidence="8" id="KW-1185">Reference proteome</keyword>